<keyword evidence="2" id="KW-0378">Hydrolase</keyword>
<dbReference type="SUPFAM" id="SSF50891">
    <property type="entry name" value="Cyclophilin-like"/>
    <property type="match status" value="1"/>
</dbReference>
<dbReference type="PANTHER" id="PTHR43309">
    <property type="entry name" value="5-OXOPROLINASE SUBUNIT C"/>
    <property type="match status" value="1"/>
</dbReference>
<dbReference type="Gene3D" id="2.40.100.10">
    <property type="entry name" value="Cyclophilin-like"/>
    <property type="match status" value="1"/>
</dbReference>
<organism evidence="5 6">
    <name type="scientific">Pokkaliibacter plantistimulans</name>
    <dbReference type="NCBI Taxonomy" id="1635171"/>
    <lineage>
        <taxon>Bacteria</taxon>
        <taxon>Pseudomonadati</taxon>
        <taxon>Pseudomonadota</taxon>
        <taxon>Gammaproteobacteria</taxon>
        <taxon>Oceanospirillales</taxon>
        <taxon>Balneatrichaceae</taxon>
        <taxon>Pokkaliibacter</taxon>
    </lineage>
</organism>
<evidence type="ECO:0000259" key="4">
    <source>
        <dbReference type="SMART" id="SM00797"/>
    </source>
</evidence>
<proteinExistence type="predicted"/>
<dbReference type="InterPro" id="IPR052708">
    <property type="entry name" value="PxpC"/>
</dbReference>
<evidence type="ECO:0000313" key="6">
    <source>
        <dbReference type="Proteomes" id="UP000248090"/>
    </source>
</evidence>
<evidence type="ECO:0000256" key="2">
    <source>
        <dbReference type="ARBA" id="ARBA00022801"/>
    </source>
</evidence>
<dbReference type="PANTHER" id="PTHR43309:SF4">
    <property type="entry name" value="CARBOXYLTRANSFERASE DOMAIN-CONTAINING PROTEIN"/>
    <property type="match status" value="1"/>
</dbReference>
<dbReference type="SMART" id="SM00797">
    <property type="entry name" value="AHS2"/>
    <property type="match status" value="1"/>
</dbReference>
<dbReference type="InterPro" id="IPR003778">
    <property type="entry name" value="CT_A_B"/>
</dbReference>
<accession>A0ABX5LRU2</accession>
<dbReference type="Pfam" id="PF02626">
    <property type="entry name" value="CT_A_B"/>
    <property type="match status" value="1"/>
</dbReference>
<protein>
    <recommendedName>
        <fullName evidence="4">Carboxyltransferase domain-containing protein</fullName>
    </recommendedName>
</protein>
<keyword evidence="6" id="KW-1185">Reference proteome</keyword>
<gene>
    <name evidence="5" type="ORF">WH50_20965</name>
</gene>
<name>A0ABX5LRU2_9GAMM</name>
<dbReference type="NCBIfam" id="TIGR00724">
    <property type="entry name" value="urea_amlyse_rel"/>
    <property type="match status" value="1"/>
</dbReference>
<reference evidence="5 6" key="1">
    <citation type="submission" date="2015-03" db="EMBL/GenBank/DDBJ databases">
        <authorList>
            <person name="Krishnan R."/>
            <person name="Midha S."/>
            <person name="Patil P.B."/>
            <person name="Rameshkumar N."/>
        </authorList>
    </citation>
    <scope>NUCLEOTIDE SEQUENCE [LARGE SCALE GENOMIC DNA]</scope>
    <source>
        <strain evidence="5 6">L1E11</strain>
    </source>
</reference>
<comment type="caution">
    <text evidence="5">The sequence shown here is derived from an EMBL/GenBank/DDBJ whole genome shotgun (WGS) entry which is preliminary data.</text>
</comment>
<dbReference type="Proteomes" id="UP000248090">
    <property type="component" value="Unassembled WGS sequence"/>
</dbReference>
<feature type="domain" description="Carboxyltransferase" evidence="4">
    <location>
        <begin position="28"/>
        <end position="308"/>
    </location>
</feature>
<evidence type="ECO:0000256" key="3">
    <source>
        <dbReference type="ARBA" id="ARBA00022840"/>
    </source>
</evidence>
<keyword evidence="1" id="KW-0547">Nucleotide-binding</keyword>
<dbReference type="RefSeq" id="WP_110189230.1">
    <property type="nucleotide sequence ID" value="NZ_CP177354.1"/>
</dbReference>
<dbReference type="InterPro" id="IPR029000">
    <property type="entry name" value="Cyclophilin-like_dom_sf"/>
</dbReference>
<evidence type="ECO:0000313" key="5">
    <source>
        <dbReference type="EMBL" id="PXF29365.1"/>
    </source>
</evidence>
<evidence type="ECO:0000256" key="1">
    <source>
        <dbReference type="ARBA" id="ARBA00022741"/>
    </source>
</evidence>
<keyword evidence="3" id="KW-0067">ATP-binding</keyword>
<sequence length="310" mass="33128">MNQLAAMEVLHGGMLALLQDAGRRSVMESGLATGGAADGHAYAWVNRLLANSADASVIEVTLGGLQVRFAAMTTIALTGADCQPRLNGDVIPMWQTVVVPAGAELHLGHVRKGLRSYLAVAGGFYVERSLGGSCSTVLREGMGGLDNTGRRLEAGDCLRYEPIVRPHQAVSGRFIPDYQQPLTLRVVLGAQVDSFSNASLNTFFSSSYMLSPKSDRMGIRLEGASIASLRTGLISEGIALGAIQVPADGQPIILMQDRQTIGGYPKLGSVLPLDLYALAQRQPGAELKFSPISLFEAQQSMVTFLKFFRF</sequence>
<dbReference type="EMBL" id="LAPT01000113">
    <property type="protein sequence ID" value="PXF29365.1"/>
    <property type="molecule type" value="Genomic_DNA"/>
</dbReference>